<dbReference type="Proteomes" id="UP000257109">
    <property type="component" value="Unassembled WGS sequence"/>
</dbReference>
<evidence type="ECO:0000313" key="2">
    <source>
        <dbReference type="Proteomes" id="UP000257109"/>
    </source>
</evidence>
<dbReference type="EMBL" id="QJKJ01015754">
    <property type="protein sequence ID" value="RDX62005.1"/>
    <property type="molecule type" value="Genomic_DNA"/>
</dbReference>
<dbReference type="AlphaFoldDB" id="A0A371E7J9"/>
<keyword evidence="2" id="KW-1185">Reference proteome</keyword>
<comment type="caution">
    <text evidence="1">The sequence shown here is derived from an EMBL/GenBank/DDBJ whole genome shotgun (WGS) entry which is preliminary data.</text>
</comment>
<protein>
    <submittedName>
        <fullName evidence="1">Uncharacterized protein</fullName>
    </submittedName>
</protein>
<reference evidence="1" key="1">
    <citation type="submission" date="2018-05" db="EMBL/GenBank/DDBJ databases">
        <title>Draft genome of Mucuna pruriens seed.</title>
        <authorList>
            <person name="Nnadi N.E."/>
            <person name="Vos R."/>
            <person name="Hasami M.H."/>
            <person name="Devisetty U.K."/>
            <person name="Aguiy J.C."/>
        </authorList>
    </citation>
    <scope>NUCLEOTIDE SEQUENCE [LARGE SCALE GENOMIC DNA]</scope>
    <source>
        <strain evidence="1">JCA_2017</strain>
    </source>
</reference>
<sequence length="107" mass="12328">MLGPEVVQQTMKKVKFIQDKIMVAQSRQNSHLPSSLTSYSFKFAQCLSFVSTLKYVFNPFHVIELNYVQGRNNFLVKVVNQRIKQLRGNKISLVKIIWEGTFEGGTM</sequence>
<organism evidence="1 2">
    <name type="scientific">Mucuna pruriens</name>
    <name type="common">Velvet bean</name>
    <name type="synonym">Dolichos pruriens</name>
    <dbReference type="NCBI Taxonomy" id="157652"/>
    <lineage>
        <taxon>Eukaryota</taxon>
        <taxon>Viridiplantae</taxon>
        <taxon>Streptophyta</taxon>
        <taxon>Embryophyta</taxon>
        <taxon>Tracheophyta</taxon>
        <taxon>Spermatophyta</taxon>
        <taxon>Magnoliopsida</taxon>
        <taxon>eudicotyledons</taxon>
        <taxon>Gunneridae</taxon>
        <taxon>Pentapetalae</taxon>
        <taxon>rosids</taxon>
        <taxon>fabids</taxon>
        <taxon>Fabales</taxon>
        <taxon>Fabaceae</taxon>
        <taxon>Papilionoideae</taxon>
        <taxon>50 kb inversion clade</taxon>
        <taxon>NPAAA clade</taxon>
        <taxon>indigoferoid/millettioid clade</taxon>
        <taxon>Phaseoleae</taxon>
        <taxon>Mucuna</taxon>
    </lineage>
</organism>
<proteinExistence type="predicted"/>
<gene>
    <name evidence="1" type="ORF">CR513_59710</name>
</gene>
<evidence type="ECO:0000313" key="1">
    <source>
        <dbReference type="EMBL" id="RDX62005.1"/>
    </source>
</evidence>
<feature type="non-terminal residue" evidence="1">
    <location>
        <position position="1"/>
    </location>
</feature>
<accession>A0A371E7J9</accession>
<name>A0A371E7J9_MUCPR</name>